<sequence length="515" mass="58784">MADIALTRLPSPWKGLFAALGKLEHPEELARLWYMEAVESQYGHCPVWSQLLRNLAVEDPVIQEMQLTFKPRFLLLSPNLQRLFLCFLQQHVSSILDCDLHHFVCVVKQAVDQFSEIRELLGKLSKSFGVDHLVTDKNYPDVDTITYPDVDTILKHPRYLCAHLVNSKENSGQSGQDYVPMETEENLESEEPTCSDMKMHQYYGKDRETEEDVIIVVEDDEEEQSILCHRGLKQVVDVKSGSKIMEKEADYESVSLPPDIQQKIIILRERLMCETEPQSSQSSQTFNEMEFFFNCSPEQVDEICRTLDTWSLSEIAVQYICQKLISLSDSLSYNNCVHLLSNVLYPKVKGLTQTASRLLASVVMATAEKFPKQLIDSVLVQVVSEEPGSPEADLICRVIKESQTDEQRRYFMQRLRNKTVKMNENFLSVLQMVIDTKTEINEEIISWIVALLTNSATEYSKNLKYGKVVLAVVDNYGMNLSQTDLSNLSVLIDKHGTFLKKTIGTTLKKLKTGKT</sequence>
<evidence type="ECO:0000259" key="1">
    <source>
        <dbReference type="Pfam" id="PF11510"/>
    </source>
</evidence>
<keyword evidence="3" id="KW-1185">Reference proteome</keyword>
<dbReference type="InterPro" id="IPR021025">
    <property type="entry name" value="Fanconi_anaemia_gr_E_prot_C"/>
</dbReference>
<organism evidence="2 3">
    <name type="scientific">Potamilus streckersoni</name>
    <dbReference type="NCBI Taxonomy" id="2493646"/>
    <lineage>
        <taxon>Eukaryota</taxon>
        <taxon>Metazoa</taxon>
        <taxon>Spiralia</taxon>
        <taxon>Lophotrochozoa</taxon>
        <taxon>Mollusca</taxon>
        <taxon>Bivalvia</taxon>
        <taxon>Autobranchia</taxon>
        <taxon>Heteroconchia</taxon>
        <taxon>Palaeoheterodonta</taxon>
        <taxon>Unionida</taxon>
        <taxon>Unionoidea</taxon>
        <taxon>Unionidae</taxon>
        <taxon>Ambleminae</taxon>
        <taxon>Lampsilini</taxon>
        <taxon>Potamilus</taxon>
    </lineage>
</organism>
<dbReference type="GO" id="GO:0036297">
    <property type="term" value="P:interstrand cross-link repair"/>
    <property type="evidence" value="ECO:0007669"/>
    <property type="project" value="InterPro"/>
</dbReference>
<reference evidence="2" key="2">
    <citation type="journal article" date="2021" name="Genome Biol. Evol.">
        <title>Developing a high-quality reference genome for a parasitic bivalve with doubly uniparental inheritance (Bivalvia: Unionida).</title>
        <authorList>
            <person name="Smith C.H."/>
        </authorList>
    </citation>
    <scope>NUCLEOTIDE SEQUENCE</scope>
    <source>
        <strain evidence="2">CHS0354</strain>
        <tissue evidence="2">Mantle</tissue>
    </source>
</reference>
<dbReference type="Pfam" id="PF11510">
    <property type="entry name" value="FA_FANCE"/>
    <property type="match status" value="1"/>
</dbReference>
<dbReference type="PANTHER" id="PTHR32094">
    <property type="entry name" value="FANCONI ANEMIA GROUP E PROTEIN"/>
    <property type="match status" value="1"/>
</dbReference>
<feature type="domain" description="Fanconi Anaemia group E protein C-terminal" evidence="1">
    <location>
        <begin position="252"/>
        <end position="510"/>
    </location>
</feature>
<gene>
    <name evidence="2" type="ORF">CHS0354_036649</name>
</gene>
<reference evidence="2" key="3">
    <citation type="submission" date="2023-05" db="EMBL/GenBank/DDBJ databases">
        <authorList>
            <person name="Smith C.H."/>
        </authorList>
    </citation>
    <scope>NUCLEOTIDE SEQUENCE</scope>
    <source>
        <strain evidence="2">CHS0354</strain>
        <tissue evidence="2">Mantle</tissue>
    </source>
</reference>
<dbReference type="EMBL" id="JAEAOA010002144">
    <property type="protein sequence ID" value="KAK3596808.1"/>
    <property type="molecule type" value="Genomic_DNA"/>
</dbReference>
<proteinExistence type="predicted"/>
<accession>A0AAE0SRU8</accession>
<comment type="caution">
    <text evidence="2">The sequence shown here is derived from an EMBL/GenBank/DDBJ whole genome shotgun (WGS) entry which is preliminary data.</text>
</comment>
<evidence type="ECO:0000313" key="3">
    <source>
        <dbReference type="Proteomes" id="UP001195483"/>
    </source>
</evidence>
<dbReference type="InterPro" id="IPR039685">
    <property type="entry name" value="FANCE"/>
</dbReference>
<dbReference type="PANTHER" id="PTHR32094:SF5">
    <property type="entry name" value="FANCONI ANEMIA GROUP E PROTEIN"/>
    <property type="match status" value="1"/>
</dbReference>
<protein>
    <recommendedName>
        <fullName evidence="1">Fanconi Anaemia group E protein C-terminal domain-containing protein</fullName>
    </recommendedName>
</protein>
<evidence type="ECO:0000313" key="2">
    <source>
        <dbReference type="EMBL" id="KAK3596808.1"/>
    </source>
</evidence>
<dbReference type="GO" id="GO:0043240">
    <property type="term" value="C:Fanconi anaemia nuclear complex"/>
    <property type="evidence" value="ECO:0007669"/>
    <property type="project" value="InterPro"/>
</dbReference>
<reference evidence="2" key="1">
    <citation type="journal article" date="2021" name="Genome Biol. Evol.">
        <title>A High-Quality Reference Genome for a Parasitic Bivalve with Doubly Uniparental Inheritance (Bivalvia: Unionida).</title>
        <authorList>
            <person name="Smith C.H."/>
        </authorList>
    </citation>
    <scope>NUCLEOTIDE SEQUENCE</scope>
    <source>
        <strain evidence="2">CHS0354</strain>
    </source>
</reference>
<dbReference type="AlphaFoldDB" id="A0AAE0SRU8"/>
<name>A0AAE0SRU8_9BIVA</name>
<dbReference type="Proteomes" id="UP001195483">
    <property type="component" value="Unassembled WGS sequence"/>
</dbReference>
<dbReference type="Gene3D" id="1.25.40.480">
    <property type="match status" value="1"/>
</dbReference>